<dbReference type="PRINTS" id="PR00164">
    <property type="entry name" value="ABC2TRNSPORT"/>
</dbReference>
<evidence type="ECO:0000256" key="6">
    <source>
        <dbReference type="ARBA" id="ARBA00022692"/>
    </source>
</evidence>
<name>A0ABY0P1W5_9HYPH</name>
<organism evidence="11 12">
    <name type="scientific">Bosea robiniae</name>
    <dbReference type="NCBI Taxonomy" id="1036780"/>
    <lineage>
        <taxon>Bacteria</taxon>
        <taxon>Pseudomonadati</taxon>
        <taxon>Pseudomonadota</taxon>
        <taxon>Alphaproteobacteria</taxon>
        <taxon>Hyphomicrobiales</taxon>
        <taxon>Boseaceae</taxon>
        <taxon>Bosea</taxon>
    </lineage>
</organism>
<dbReference type="PANTHER" id="PTHR30413:SF8">
    <property type="entry name" value="TRANSPORT PERMEASE PROTEIN"/>
    <property type="match status" value="1"/>
</dbReference>
<evidence type="ECO:0000256" key="8">
    <source>
        <dbReference type="ARBA" id="ARBA00023136"/>
    </source>
</evidence>
<comment type="similarity">
    <text evidence="2 9">Belongs to the ABC-2 integral membrane protein family.</text>
</comment>
<feature type="transmembrane region" description="Helical" evidence="9">
    <location>
        <begin position="243"/>
        <end position="262"/>
    </location>
</feature>
<evidence type="ECO:0000313" key="11">
    <source>
        <dbReference type="EMBL" id="SDG79030.1"/>
    </source>
</evidence>
<dbReference type="Pfam" id="PF01061">
    <property type="entry name" value="ABC2_membrane"/>
    <property type="match status" value="1"/>
</dbReference>
<evidence type="ECO:0000256" key="3">
    <source>
        <dbReference type="ARBA" id="ARBA00022448"/>
    </source>
</evidence>
<keyword evidence="7 9" id="KW-1133">Transmembrane helix</keyword>
<protein>
    <recommendedName>
        <fullName evidence="9">Transport permease protein</fullName>
    </recommendedName>
</protein>
<feature type="domain" description="ABC transmembrane type-2" evidence="10">
    <location>
        <begin position="40"/>
        <end position="264"/>
    </location>
</feature>
<evidence type="ECO:0000313" key="12">
    <source>
        <dbReference type="Proteomes" id="UP000199468"/>
    </source>
</evidence>
<feature type="transmembrane region" description="Helical" evidence="9">
    <location>
        <begin position="75"/>
        <end position="97"/>
    </location>
</feature>
<accession>A0ABY0P1W5</accession>
<comment type="subcellular location">
    <subcellularLocation>
        <location evidence="1 9">Cell inner membrane</location>
        <topology evidence="1 9">Multi-pass membrane protein</topology>
    </subcellularLocation>
</comment>
<sequence length="272" mass="30150">MKHALSKVRHALTTYSAVDLRNFLNFVALSMKDRYLGSRLGLAWAIVSPLLMLSIFTFVFGFVFKSKLPGSDTSLSYVIWLIAGYGPWLFTAEGLSSSTGAFVKHSALIRNISFRQELLVFAEALTGIVPLLVAVSFLAVLLVADGRTPSLSWSIIPLILLAQYILVCGLGLILGSINVFARDVMFALPNILLVVLFASPIFYPITAFPQSVQHITAYNPIYVILESYRAPILNAEFPSLWTIGYSFACAIGVFLIGMMFFLRLRPYFDSRL</sequence>
<evidence type="ECO:0000259" key="10">
    <source>
        <dbReference type="PROSITE" id="PS51012"/>
    </source>
</evidence>
<dbReference type="PANTHER" id="PTHR30413">
    <property type="entry name" value="INNER MEMBRANE TRANSPORT PERMEASE"/>
    <property type="match status" value="1"/>
</dbReference>
<dbReference type="RefSeq" id="WP_091858463.1">
    <property type="nucleotide sequence ID" value="NZ_FNBZ01000005.1"/>
</dbReference>
<evidence type="ECO:0000256" key="4">
    <source>
        <dbReference type="ARBA" id="ARBA00022475"/>
    </source>
</evidence>
<dbReference type="PROSITE" id="PS51012">
    <property type="entry name" value="ABC_TM2"/>
    <property type="match status" value="1"/>
</dbReference>
<feature type="transmembrane region" description="Helical" evidence="9">
    <location>
        <begin position="184"/>
        <end position="203"/>
    </location>
</feature>
<keyword evidence="6 9" id="KW-0812">Transmembrane</keyword>
<feature type="transmembrane region" description="Helical" evidence="9">
    <location>
        <begin position="40"/>
        <end position="63"/>
    </location>
</feature>
<keyword evidence="3 9" id="KW-0813">Transport</keyword>
<dbReference type="EMBL" id="FNBZ01000005">
    <property type="protein sequence ID" value="SDG79030.1"/>
    <property type="molecule type" value="Genomic_DNA"/>
</dbReference>
<dbReference type="InterPro" id="IPR013525">
    <property type="entry name" value="ABC2_TM"/>
</dbReference>
<dbReference type="Proteomes" id="UP000199468">
    <property type="component" value="Unassembled WGS sequence"/>
</dbReference>
<evidence type="ECO:0000256" key="2">
    <source>
        <dbReference type="ARBA" id="ARBA00007783"/>
    </source>
</evidence>
<keyword evidence="5" id="KW-0997">Cell inner membrane</keyword>
<keyword evidence="12" id="KW-1185">Reference proteome</keyword>
<dbReference type="InterPro" id="IPR047817">
    <property type="entry name" value="ABC2_TM_bact-type"/>
</dbReference>
<proteinExistence type="inferred from homology"/>
<evidence type="ECO:0000256" key="7">
    <source>
        <dbReference type="ARBA" id="ARBA00022989"/>
    </source>
</evidence>
<keyword evidence="8 9" id="KW-0472">Membrane</keyword>
<evidence type="ECO:0000256" key="1">
    <source>
        <dbReference type="ARBA" id="ARBA00004429"/>
    </source>
</evidence>
<feature type="transmembrane region" description="Helical" evidence="9">
    <location>
        <begin position="118"/>
        <end position="143"/>
    </location>
</feature>
<dbReference type="InterPro" id="IPR000412">
    <property type="entry name" value="ABC_2_transport"/>
</dbReference>
<keyword evidence="4 9" id="KW-1003">Cell membrane</keyword>
<comment type="caution">
    <text evidence="11">The sequence shown here is derived from an EMBL/GenBank/DDBJ whole genome shotgun (WGS) entry which is preliminary data.</text>
</comment>
<feature type="transmembrane region" description="Helical" evidence="9">
    <location>
        <begin position="155"/>
        <end position="177"/>
    </location>
</feature>
<evidence type="ECO:0000256" key="9">
    <source>
        <dbReference type="RuleBase" id="RU361157"/>
    </source>
</evidence>
<gene>
    <name evidence="11" type="ORF">SAMN05421844_105283</name>
</gene>
<reference evidence="11 12" key="1">
    <citation type="submission" date="2016-10" db="EMBL/GenBank/DDBJ databases">
        <authorList>
            <person name="Varghese N."/>
            <person name="Submissions S."/>
        </authorList>
    </citation>
    <scope>NUCLEOTIDE SEQUENCE [LARGE SCALE GENOMIC DNA]</scope>
    <source>
        <strain evidence="11 12">DSM 26672</strain>
    </source>
</reference>
<evidence type="ECO:0000256" key="5">
    <source>
        <dbReference type="ARBA" id="ARBA00022519"/>
    </source>
</evidence>